<sequence>MGEFIGRLNDIVWSPALVIFILALGLFFSIATRFIHFRYIKDMFKLTFTGGKSEAGISSFQALSMSIGSRIGIGNIAGVATAITLGGPGAVFWMWILAFFSASIAFMETTLAQIYKVKQDGEYRGGVPYYIGKGLKKEWFAVIFAAVTMVSMTILVPGIQVNTIALSLDDAFGIAPAITGILLVILLAVVIFGGVKRIAKTAETIVPVMAIGYIGVCVVILAVNFTSIPDVLSLIVSSAINPSATFGGIIGSAIAWGVQRGAFSNAAGFGSETFETGAAEVSHPVKQGLVQALSVYITTLVICSATAFMVLITGMYNVQLDDGTMVENNIGAVEAGSNNVQLSVETILPGLGGPFVAVAIFFFAFTSLITYSYKAETSLAYLNSNRKKKLQWPLTVLKCGLLVTVFYNSTNSAALAWSFGDLGFGVMAWLNMIALLFLTKPVLKAVKDYDVQKKQGKDPVFDSLKAGIKNADFWEPEQEESVQPAKKERKVI</sequence>
<feature type="transmembrane region" description="Helical" evidence="9">
    <location>
        <begin position="293"/>
        <end position="316"/>
    </location>
</feature>
<dbReference type="PANTHER" id="PTHR30330:SF7">
    <property type="entry name" value="SODIUM_PROTON-DEPENDENT ALANINE CARRIER PROTEIN YRBD-RELATED"/>
    <property type="match status" value="1"/>
</dbReference>
<keyword evidence="8 9" id="KW-0472">Membrane</keyword>
<dbReference type="Proteomes" id="UP000040453">
    <property type="component" value="Unassembled WGS sequence"/>
</dbReference>
<dbReference type="FunFam" id="1.20.1740.10:FF:000004">
    <property type="entry name" value="Sodium:alanine symporter family protein"/>
    <property type="match status" value="1"/>
</dbReference>
<keyword evidence="5 9" id="KW-0812">Transmembrane</keyword>
<evidence type="ECO:0000256" key="7">
    <source>
        <dbReference type="ARBA" id="ARBA00022989"/>
    </source>
</evidence>
<protein>
    <submittedName>
        <fullName evidence="10">Amino-acid carrier protein AlsT</fullName>
    </submittedName>
</protein>
<dbReference type="GO" id="GO:0005886">
    <property type="term" value="C:plasma membrane"/>
    <property type="evidence" value="ECO:0007669"/>
    <property type="project" value="UniProtKB-SubCell"/>
</dbReference>
<keyword evidence="3 9" id="KW-0813">Transport</keyword>
<evidence type="ECO:0000256" key="3">
    <source>
        <dbReference type="ARBA" id="ARBA00022448"/>
    </source>
</evidence>
<dbReference type="Pfam" id="PF01235">
    <property type="entry name" value="Na_Ala_symp"/>
    <property type="match status" value="1"/>
</dbReference>
<dbReference type="EMBL" id="CDGG01000001">
    <property type="protein sequence ID" value="CEI83277.1"/>
    <property type="molecule type" value="Genomic_DNA"/>
</dbReference>
<dbReference type="PANTHER" id="PTHR30330">
    <property type="entry name" value="AGSS FAMILY TRANSPORTER, SODIUM-ALANINE"/>
    <property type="match status" value="1"/>
</dbReference>
<keyword evidence="4 9" id="KW-1003">Cell membrane</keyword>
<evidence type="ECO:0000256" key="6">
    <source>
        <dbReference type="ARBA" id="ARBA00022847"/>
    </source>
</evidence>
<gene>
    <name evidence="10" type="primary">alsT_3</name>
    <name evidence="10" type="ORF">BN997_03182</name>
</gene>
<dbReference type="AlphaFoldDB" id="A0A0A1MUT3"/>
<evidence type="ECO:0000256" key="8">
    <source>
        <dbReference type="ARBA" id="ARBA00023136"/>
    </source>
</evidence>
<feature type="transmembrane region" description="Helical" evidence="9">
    <location>
        <begin position="347"/>
        <end position="369"/>
    </location>
</feature>
<keyword evidence="11" id="KW-1185">Reference proteome</keyword>
<evidence type="ECO:0000256" key="9">
    <source>
        <dbReference type="RuleBase" id="RU363064"/>
    </source>
</evidence>
<feature type="transmembrane region" description="Helical" evidence="9">
    <location>
        <begin position="414"/>
        <end position="438"/>
    </location>
</feature>
<feature type="transmembrane region" description="Helical" evidence="9">
    <location>
        <begin position="231"/>
        <end position="256"/>
    </location>
</feature>
<dbReference type="OrthoDB" id="9804874at2"/>
<comment type="similarity">
    <text evidence="2 9">Belongs to the alanine or glycine:cation symporter (AGCS) (TC 2.A.25) family.</text>
</comment>
<evidence type="ECO:0000256" key="2">
    <source>
        <dbReference type="ARBA" id="ARBA00009261"/>
    </source>
</evidence>
<dbReference type="InterPro" id="IPR001463">
    <property type="entry name" value="Na/Ala_symport"/>
</dbReference>
<organism evidence="10 11">
    <name type="scientific">Oceanobacillus oncorhynchi</name>
    <dbReference type="NCBI Taxonomy" id="545501"/>
    <lineage>
        <taxon>Bacteria</taxon>
        <taxon>Bacillati</taxon>
        <taxon>Bacillota</taxon>
        <taxon>Bacilli</taxon>
        <taxon>Bacillales</taxon>
        <taxon>Bacillaceae</taxon>
        <taxon>Oceanobacillus</taxon>
    </lineage>
</organism>
<evidence type="ECO:0000256" key="5">
    <source>
        <dbReference type="ARBA" id="ARBA00022692"/>
    </source>
</evidence>
<dbReference type="GO" id="GO:0005283">
    <property type="term" value="F:amino acid:sodium symporter activity"/>
    <property type="evidence" value="ECO:0007669"/>
    <property type="project" value="InterPro"/>
</dbReference>
<evidence type="ECO:0000313" key="11">
    <source>
        <dbReference type="Proteomes" id="UP000040453"/>
    </source>
</evidence>
<feature type="transmembrane region" description="Helical" evidence="9">
    <location>
        <begin position="92"/>
        <end position="115"/>
    </location>
</feature>
<name>A0A0A1MUT3_9BACI</name>
<comment type="subcellular location">
    <subcellularLocation>
        <location evidence="1 9">Cell membrane</location>
        <topology evidence="1 9">Multi-pass membrane protein</topology>
    </subcellularLocation>
</comment>
<dbReference type="RefSeq" id="WP_042533560.1">
    <property type="nucleotide sequence ID" value="NZ_CAXOIH010000016.1"/>
</dbReference>
<evidence type="ECO:0000313" key="10">
    <source>
        <dbReference type="EMBL" id="CEI83277.1"/>
    </source>
</evidence>
<dbReference type="NCBIfam" id="TIGR00835">
    <property type="entry name" value="agcS"/>
    <property type="match status" value="1"/>
</dbReference>
<feature type="transmembrane region" description="Helical" evidence="9">
    <location>
        <begin position="390"/>
        <end position="408"/>
    </location>
</feature>
<feature type="transmembrane region" description="Helical" evidence="9">
    <location>
        <begin position="205"/>
        <end position="225"/>
    </location>
</feature>
<keyword evidence="6 9" id="KW-0769">Symport</keyword>
<evidence type="ECO:0000256" key="1">
    <source>
        <dbReference type="ARBA" id="ARBA00004651"/>
    </source>
</evidence>
<accession>A0A0A1MUT3</accession>
<dbReference type="Gene3D" id="1.20.1740.10">
    <property type="entry name" value="Amino acid/polyamine transporter I"/>
    <property type="match status" value="1"/>
</dbReference>
<proteinExistence type="inferred from homology"/>
<dbReference type="PRINTS" id="PR00175">
    <property type="entry name" value="NAALASMPORT"/>
</dbReference>
<feature type="transmembrane region" description="Helical" evidence="9">
    <location>
        <begin position="171"/>
        <end position="193"/>
    </location>
</feature>
<feature type="transmembrane region" description="Helical" evidence="9">
    <location>
        <begin position="12"/>
        <end position="35"/>
    </location>
</feature>
<feature type="transmembrane region" description="Helical" evidence="9">
    <location>
        <begin position="67"/>
        <end position="86"/>
    </location>
</feature>
<feature type="transmembrane region" description="Helical" evidence="9">
    <location>
        <begin position="139"/>
        <end position="159"/>
    </location>
</feature>
<evidence type="ECO:0000256" key="4">
    <source>
        <dbReference type="ARBA" id="ARBA00022475"/>
    </source>
</evidence>
<reference evidence="10 11" key="1">
    <citation type="submission" date="2014-11" db="EMBL/GenBank/DDBJ databases">
        <authorList>
            <person name="Urmite Genomes Urmite Genomes"/>
        </authorList>
    </citation>
    <scope>NUCLEOTIDE SEQUENCE [LARGE SCALE GENOMIC DNA]</scope>
    <source>
        <strain evidence="10 11">Oc5</strain>
    </source>
</reference>
<dbReference type="STRING" id="545501.BN997_03182"/>
<keyword evidence="7 9" id="KW-1133">Transmembrane helix</keyword>